<evidence type="ECO:0000259" key="5">
    <source>
        <dbReference type="PROSITE" id="PS50853"/>
    </source>
</evidence>
<protein>
    <recommendedName>
        <fullName evidence="5">Fibronectin type-III domain-containing protein</fullName>
    </recommendedName>
</protein>
<dbReference type="Gene3D" id="2.60.40.10">
    <property type="entry name" value="Immunoglobulins"/>
    <property type="match status" value="3"/>
</dbReference>
<keyword evidence="7" id="KW-1185">Reference proteome</keyword>
<proteinExistence type="predicted"/>
<dbReference type="RefSeq" id="WP_344512242.1">
    <property type="nucleotide sequence ID" value="NZ_BAAAQD010000031.1"/>
</dbReference>
<feature type="transmembrane region" description="Helical" evidence="4">
    <location>
        <begin position="562"/>
        <end position="583"/>
    </location>
</feature>
<keyword evidence="1" id="KW-0326">Glycosidase</keyword>
<gene>
    <name evidence="6" type="ORF">GCM10009827_099820</name>
</gene>
<accession>A0ABN2CRW7</accession>
<feature type="domain" description="Fibronectin type-III" evidence="5">
    <location>
        <begin position="200"/>
        <end position="306"/>
    </location>
</feature>
<organism evidence="6 7">
    <name type="scientific">Dactylosporangium maewongense</name>
    <dbReference type="NCBI Taxonomy" id="634393"/>
    <lineage>
        <taxon>Bacteria</taxon>
        <taxon>Bacillati</taxon>
        <taxon>Actinomycetota</taxon>
        <taxon>Actinomycetes</taxon>
        <taxon>Micromonosporales</taxon>
        <taxon>Micromonosporaceae</taxon>
        <taxon>Dactylosporangium</taxon>
    </lineage>
</organism>
<evidence type="ECO:0000256" key="1">
    <source>
        <dbReference type="ARBA" id="ARBA00023295"/>
    </source>
</evidence>
<reference evidence="6 7" key="1">
    <citation type="journal article" date="2019" name="Int. J. Syst. Evol. Microbiol.">
        <title>The Global Catalogue of Microorganisms (GCM) 10K type strain sequencing project: providing services to taxonomists for standard genome sequencing and annotation.</title>
        <authorList>
            <consortium name="The Broad Institute Genomics Platform"/>
            <consortium name="The Broad Institute Genome Sequencing Center for Infectious Disease"/>
            <person name="Wu L."/>
            <person name="Ma J."/>
        </authorList>
    </citation>
    <scope>NUCLEOTIDE SEQUENCE [LARGE SCALE GENOMIC DNA]</scope>
    <source>
        <strain evidence="6 7">JCM 15933</strain>
    </source>
</reference>
<dbReference type="PANTHER" id="PTHR47135">
    <property type="entry name" value="FIBRONECTIN TYPE III DOMAIN-CONTAINING PROTEIN 7"/>
    <property type="match status" value="1"/>
</dbReference>
<evidence type="ECO:0000313" key="7">
    <source>
        <dbReference type="Proteomes" id="UP001501470"/>
    </source>
</evidence>
<dbReference type="PANTHER" id="PTHR47135:SF1">
    <property type="entry name" value="FIBRONECTIN TYPE III DOMAIN-CONTAINING PROTEIN 7"/>
    <property type="match status" value="1"/>
</dbReference>
<keyword evidence="4" id="KW-0812">Transmembrane</keyword>
<name>A0ABN2CRW7_9ACTN</name>
<feature type="domain" description="Fibronectin type-III" evidence="5">
    <location>
        <begin position="107"/>
        <end position="198"/>
    </location>
</feature>
<keyword evidence="1" id="KW-0378">Hydrolase</keyword>
<feature type="region of interest" description="Disordered" evidence="3">
    <location>
        <begin position="623"/>
        <end position="642"/>
    </location>
</feature>
<dbReference type="InterPro" id="IPR013783">
    <property type="entry name" value="Ig-like_fold"/>
</dbReference>
<keyword evidence="2" id="KW-0119">Carbohydrate metabolism</keyword>
<dbReference type="InterPro" id="IPR003961">
    <property type="entry name" value="FN3_dom"/>
</dbReference>
<dbReference type="SMART" id="SM00060">
    <property type="entry name" value="FN3"/>
    <property type="match status" value="4"/>
</dbReference>
<feature type="region of interest" description="Disordered" evidence="3">
    <location>
        <begin position="517"/>
        <end position="547"/>
    </location>
</feature>
<feature type="compositionally biased region" description="Low complexity" evidence="3">
    <location>
        <begin position="530"/>
        <end position="547"/>
    </location>
</feature>
<keyword evidence="2" id="KW-0624">Polysaccharide degradation</keyword>
<dbReference type="PROSITE" id="PS50853">
    <property type="entry name" value="FN3"/>
    <property type="match status" value="3"/>
</dbReference>
<feature type="compositionally biased region" description="Basic and acidic residues" evidence="3">
    <location>
        <begin position="633"/>
        <end position="642"/>
    </location>
</feature>
<evidence type="ECO:0000256" key="4">
    <source>
        <dbReference type="SAM" id="Phobius"/>
    </source>
</evidence>
<sequence>MKASAKPSAGDGIAGIQAAPSAPTGVGAVGGVNTIVVSWLGSGGATGYTATATSGALTRTCTSALLGCTVPTVPAGTWSVTVTATGLGGTSVASSPVAANVTDPLNPPSQPVGINVTAGARQATVSWTAPANPGAGIAGYTVTAYPGGATCTTTGLSCTVTGLTAGGGYTFNVVATAINGAGTSPASVLSALTVLGPPGPPTGVGVVALPNSAQVSWLGPILSGGPVDRRATVSWVPATTGAAAAWFTVTAVPGGLTCTTTGTACVITGLANGRAHVFTVVAYAAPGSGPADSPPSMPSTAVYPGVAPGAPLAVTAVARDSGLMVSWRPPADAGSGISHYSATSTSNGRCATLDGTADRCTMFVPSGADYQVSVVAHGEYGGESPPVPAAVRTTPTFPEIPARATDLIASGSLNTSRGGARDVMEPGDPITLDGGGFAPNSSVRFAAYTSGGAADDVRVDLLGTPTATTDGTAVVAVGVPATVTAGMRLAFLARGVAPDGTVRSLLLWADLPGSAPDIGPLPGPEPEPVTAPVTGGPGTGPAAAPPVRRARTGGLATTGPPVGSLLVTGLLLLFAGVALRRVARYDKDPAFQRSVVGQLRRVKGNRARPTGVSTRCLRHDSARKAAGSGFRSWSERRGSSSR</sequence>
<dbReference type="Proteomes" id="UP001501470">
    <property type="component" value="Unassembled WGS sequence"/>
</dbReference>
<keyword evidence="4" id="KW-0472">Membrane</keyword>
<feature type="domain" description="Fibronectin type-III" evidence="5">
    <location>
        <begin position="307"/>
        <end position="397"/>
    </location>
</feature>
<comment type="caution">
    <text evidence="6">The sequence shown here is derived from an EMBL/GenBank/DDBJ whole genome shotgun (WGS) entry which is preliminary data.</text>
</comment>
<dbReference type="EMBL" id="BAAAQD010000031">
    <property type="protein sequence ID" value="GAA1562334.1"/>
    <property type="molecule type" value="Genomic_DNA"/>
</dbReference>
<evidence type="ECO:0000313" key="6">
    <source>
        <dbReference type="EMBL" id="GAA1562334.1"/>
    </source>
</evidence>
<dbReference type="CDD" id="cd00063">
    <property type="entry name" value="FN3"/>
    <property type="match status" value="2"/>
</dbReference>
<feature type="compositionally biased region" description="Pro residues" evidence="3">
    <location>
        <begin position="519"/>
        <end position="529"/>
    </location>
</feature>
<evidence type="ECO:0000256" key="3">
    <source>
        <dbReference type="SAM" id="MobiDB-lite"/>
    </source>
</evidence>
<dbReference type="SUPFAM" id="SSF49265">
    <property type="entry name" value="Fibronectin type III"/>
    <property type="match status" value="2"/>
</dbReference>
<dbReference type="Pfam" id="PF00041">
    <property type="entry name" value="fn3"/>
    <property type="match status" value="1"/>
</dbReference>
<evidence type="ECO:0000256" key="2">
    <source>
        <dbReference type="ARBA" id="ARBA00023326"/>
    </source>
</evidence>
<keyword evidence="4" id="KW-1133">Transmembrane helix</keyword>
<dbReference type="InterPro" id="IPR036116">
    <property type="entry name" value="FN3_sf"/>
</dbReference>